<gene>
    <name evidence="6" type="ORF">SAMN05444370_11828</name>
</gene>
<feature type="transmembrane region" description="Helical" evidence="5">
    <location>
        <begin position="54"/>
        <end position="73"/>
    </location>
</feature>
<dbReference type="EMBL" id="FNQM01000018">
    <property type="protein sequence ID" value="SEA91971.1"/>
    <property type="molecule type" value="Genomic_DNA"/>
</dbReference>
<feature type="transmembrane region" description="Helical" evidence="5">
    <location>
        <begin position="145"/>
        <end position="172"/>
    </location>
</feature>
<dbReference type="Proteomes" id="UP000198703">
    <property type="component" value="Unassembled WGS sequence"/>
</dbReference>
<evidence type="ECO:0000256" key="4">
    <source>
        <dbReference type="ARBA" id="ARBA00023136"/>
    </source>
</evidence>
<keyword evidence="4 5" id="KW-0472">Membrane</keyword>
<proteinExistence type="inferred from homology"/>
<evidence type="ECO:0000256" key="3">
    <source>
        <dbReference type="ARBA" id="ARBA00022989"/>
    </source>
</evidence>
<feature type="transmembrane region" description="Helical" evidence="5">
    <location>
        <begin position="93"/>
        <end position="110"/>
    </location>
</feature>
<comment type="subcellular location">
    <subcellularLocation>
        <location evidence="5">Cell membrane</location>
        <topology evidence="5">Multi-pass membrane protein</topology>
    </subcellularLocation>
    <subcellularLocation>
        <location evidence="1">Membrane</location>
        <topology evidence="1">Multi-pass membrane protein</topology>
    </subcellularLocation>
</comment>
<feature type="transmembrane region" description="Helical" evidence="5">
    <location>
        <begin position="218"/>
        <end position="238"/>
    </location>
</feature>
<evidence type="ECO:0000256" key="1">
    <source>
        <dbReference type="ARBA" id="ARBA00004141"/>
    </source>
</evidence>
<evidence type="ECO:0000313" key="7">
    <source>
        <dbReference type="Proteomes" id="UP000198703"/>
    </source>
</evidence>
<feature type="transmembrane region" description="Helical" evidence="5">
    <location>
        <begin position="244"/>
        <end position="264"/>
    </location>
</feature>
<dbReference type="GO" id="GO:0005886">
    <property type="term" value="C:plasma membrane"/>
    <property type="evidence" value="ECO:0007669"/>
    <property type="project" value="UniProtKB-SubCell"/>
</dbReference>
<protein>
    <recommendedName>
        <fullName evidence="5">Probable membrane transporter protein</fullName>
    </recommendedName>
</protein>
<keyword evidence="7" id="KW-1185">Reference proteome</keyword>
<evidence type="ECO:0000256" key="2">
    <source>
        <dbReference type="ARBA" id="ARBA00022692"/>
    </source>
</evidence>
<keyword evidence="2 5" id="KW-0812">Transmembrane</keyword>
<keyword evidence="5" id="KW-1003">Cell membrane</keyword>
<accession>A0A1H4F410</accession>
<evidence type="ECO:0000256" key="5">
    <source>
        <dbReference type="RuleBase" id="RU363041"/>
    </source>
</evidence>
<sequence length="265" mass="24610">MNSWLELAALLGAAALAGGLTGAAMGALRVGGGGFALALLCQMLPAAGAAPPAPAGFQLCLGAALLAVTLLSAQAAAAHWRSGALDVETLRRWAPAAALGGLAAGVGAALLSPALVAGAAGATLLAAGARLLLDDGRAIAAPGRVLRFGLGAGLGAVSAMGALGGGATYSALLARLGEGETRRAAAGAALGALACGAALLPLALLAPTAAAPFSLGAVNLPAGLAAAAAAAGAAPFGARAARSAPGGVIRAAAAFLLCVSGLALL</sequence>
<dbReference type="InterPro" id="IPR002781">
    <property type="entry name" value="TM_pro_TauE-like"/>
</dbReference>
<keyword evidence="3 5" id="KW-1133">Transmembrane helix</keyword>
<name>A0A1H4F410_9RHOB</name>
<dbReference type="Pfam" id="PF01925">
    <property type="entry name" value="TauE"/>
    <property type="match status" value="1"/>
</dbReference>
<organism evidence="6 7">
    <name type="scientific">Rubrimonas cliftonensis</name>
    <dbReference type="NCBI Taxonomy" id="89524"/>
    <lineage>
        <taxon>Bacteria</taxon>
        <taxon>Pseudomonadati</taxon>
        <taxon>Pseudomonadota</taxon>
        <taxon>Alphaproteobacteria</taxon>
        <taxon>Rhodobacterales</taxon>
        <taxon>Paracoccaceae</taxon>
        <taxon>Rubrimonas</taxon>
    </lineage>
</organism>
<feature type="transmembrane region" description="Helical" evidence="5">
    <location>
        <begin position="184"/>
        <end position="206"/>
    </location>
</feature>
<dbReference type="AlphaFoldDB" id="A0A1H4F410"/>
<dbReference type="RefSeq" id="WP_093255701.1">
    <property type="nucleotide sequence ID" value="NZ_FNQM01000018.1"/>
</dbReference>
<comment type="similarity">
    <text evidence="5">Belongs to the 4-toluene sulfonate uptake permease (TSUP) (TC 2.A.102) family.</text>
</comment>
<dbReference type="STRING" id="89524.SAMN05444370_11828"/>
<reference evidence="6 7" key="1">
    <citation type="submission" date="2016-10" db="EMBL/GenBank/DDBJ databases">
        <authorList>
            <person name="de Groot N.N."/>
        </authorList>
    </citation>
    <scope>NUCLEOTIDE SEQUENCE [LARGE SCALE GENOMIC DNA]</scope>
    <source>
        <strain evidence="6 7">DSM 15345</strain>
    </source>
</reference>
<evidence type="ECO:0000313" key="6">
    <source>
        <dbReference type="EMBL" id="SEA91971.1"/>
    </source>
</evidence>